<dbReference type="InterPro" id="IPR027417">
    <property type="entry name" value="P-loop_NTPase"/>
</dbReference>
<evidence type="ECO:0000256" key="4">
    <source>
        <dbReference type="ARBA" id="ARBA00022840"/>
    </source>
</evidence>
<dbReference type="InterPro" id="IPR003439">
    <property type="entry name" value="ABC_transporter-like_ATP-bd"/>
</dbReference>
<dbReference type="NCBIfam" id="NF007739">
    <property type="entry name" value="PRK10419.1"/>
    <property type="match status" value="2"/>
</dbReference>
<dbReference type="RefSeq" id="WP_380563146.1">
    <property type="nucleotide sequence ID" value="NZ_JBEUKS010000001.1"/>
</dbReference>
<comment type="caution">
    <text evidence="6">The sequence shown here is derived from an EMBL/GenBank/DDBJ whole genome shotgun (WGS) entry which is preliminary data.</text>
</comment>
<dbReference type="PANTHER" id="PTHR43776:SF7">
    <property type="entry name" value="D,D-DIPEPTIDE TRANSPORT ATP-BINDING PROTEIN DDPF-RELATED"/>
    <property type="match status" value="1"/>
</dbReference>
<keyword evidence="3" id="KW-0547">Nucleotide-binding</keyword>
<organism evidence="6 7">
    <name type="scientific">Streptacidiphilus jeojiensis</name>
    <dbReference type="NCBI Taxonomy" id="3229225"/>
    <lineage>
        <taxon>Bacteria</taxon>
        <taxon>Bacillati</taxon>
        <taxon>Actinomycetota</taxon>
        <taxon>Actinomycetes</taxon>
        <taxon>Kitasatosporales</taxon>
        <taxon>Streptomycetaceae</taxon>
        <taxon>Streptacidiphilus</taxon>
    </lineage>
</organism>
<keyword evidence="2" id="KW-0813">Transport</keyword>
<evidence type="ECO:0000313" key="7">
    <source>
        <dbReference type="Proteomes" id="UP001592581"/>
    </source>
</evidence>
<evidence type="ECO:0000259" key="5">
    <source>
        <dbReference type="PROSITE" id="PS50893"/>
    </source>
</evidence>
<evidence type="ECO:0000313" key="6">
    <source>
        <dbReference type="EMBL" id="MFC1437653.1"/>
    </source>
</evidence>
<dbReference type="InterPro" id="IPR050319">
    <property type="entry name" value="ABC_transp_ATP-bind"/>
</dbReference>
<dbReference type="Proteomes" id="UP001592581">
    <property type="component" value="Unassembled WGS sequence"/>
</dbReference>
<proteinExistence type="inferred from homology"/>
<dbReference type="InterPro" id="IPR013563">
    <property type="entry name" value="Oligopep_ABC_C"/>
</dbReference>
<dbReference type="CDD" id="cd03257">
    <property type="entry name" value="ABC_NikE_OppD_transporters"/>
    <property type="match status" value="2"/>
</dbReference>
<dbReference type="Gene3D" id="3.40.50.300">
    <property type="entry name" value="P-loop containing nucleotide triphosphate hydrolases"/>
    <property type="match status" value="2"/>
</dbReference>
<dbReference type="SUPFAM" id="SSF52540">
    <property type="entry name" value="P-loop containing nucleoside triphosphate hydrolases"/>
    <property type="match status" value="2"/>
</dbReference>
<evidence type="ECO:0000256" key="1">
    <source>
        <dbReference type="ARBA" id="ARBA00005417"/>
    </source>
</evidence>
<evidence type="ECO:0000256" key="3">
    <source>
        <dbReference type="ARBA" id="ARBA00022741"/>
    </source>
</evidence>
<dbReference type="PROSITE" id="PS50893">
    <property type="entry name" value="ABC_TRANSPORTER_2"/>
    <property type="match status" value="2"/>
</dbReference>
<dbReference type="InterPro" id="IPR017871">
    <property type="entry name" value="ABC_transporter-like_CS"/>
</dbReference>
<feature type="domain" description="ABC transporter" evidence="5">
    <location>
        <begin position="13"/>
        <end position="261"/>
    </location>
</feature>
<keyword evidence="7" id="KW-1185">Reference proteome</keyword>
<dbReference type="NCBIfam" id="NF008453">
    <property type="entry name" value="PRK11308.1"/>
    <property type="match status" value="2"/>
</dbReference>
<accession>A0ABV6XHU8</accession>
<keyword evidence="4 6" id="KW-0067">ATP-binding</keyword>
<protein>
    <submittedName>
        <fullName evidence="6">ABC transporter ATP-binding protein</fullName>
    </submittedName>
</protein>
<sequence length="558" mass="59595">MAQEPDRGTLLEVRGLRVDYTGTGGAVTAVDGVDLTVARGETVAVVGESGSGKSTTALAVTRLLPHTARIAGGRVLFRGQDLAALGDGALRPLRGRAIGFVPQDPGVALNPVQRVGDQIAEVLRIHRIARGREAHAEAVEALASAGVPEPAARALQYPHQLSGGMRQRVLIAMALVAGPDLVVADEPTSGLDVTVQRRVLDHLEALTRDRGIALLLITHDLGVAADRADRVVVMSEGQVVETGATAQVLDRPVHPYTRRLMAAAPRWSPSAGTGIGTAPADAAKAAATTADRTDGAAPPLLEVSGLTRDFDLPRSSGRGRTLRAVDGLDFTLARGEALALVGESGSGKSTTARLVLRLDRPTAGTVRLDGVDLASLTSRQLRDSRRRMQLVYQNPFASLDPRFTVRRIVEEPLRAFRIGDRAERRAEAARLLDLVALPARFLERRPAELSGGQRQRVAIARALALRPDLLVCDEPVSALDVSVQAQILELLAELRSELGLGYLFITHDLAVARQLCDRVAVLRDGRLVETGPTERVFAEPVHEYTRELLAAVPGGRRH</sequence>
<dbReference type="PROSITE" id="PS00211">
    <property type="entry name" value="ABC_TRANSPORTER_1"/>
    <property type="match status" value="2"/>
</dbReference>
<gene>
    <name evidence="6" type="ORF">ABUW04_05220</name>
</gene>
<comment type="similarity">
    <text evidence="1">Belongs to the ABC transporter superfamily.</text>
</comment>
<dbReference type="PANTHER" id="PTHR43776">
    <property type="entry name" value="TRANSPORT ATP-BINDING PROTEIN"/>
    <property type="match status" value="1"/>
</dbReference>
<dbReference type="EMBL" id="JBEUKS010000001">
    <property type="protein sequence ID" value="MFC1437653.1"/>
    <property type="molecule type" value="Genomic_DNA"/>
</dbReference>
<reference evidence="6 7" key="1">
    <citation type="submission" date="2024-06" db="EMBL/GenBank/DDBJ databases">
        <authorList>
            <person name="Lee S.D."/>
        </authorList>
    </citation>
    <scope>NUCLEOTIDE SEQUENCE [LARGE SCALE GENOMIC DNA]</scope>
    <source>
        <strain evidence="6 7">N1-10</strain>
    </source>
</reference>
<name>A0ABV6XHU8_9ACTN</name>
<dbReference type="GO" id="GO:0005524">
    <property type="term" value="F:ATP binding"/>
    <property type="evidence" value="ECO:0007669"/>
    <property type="project" value="UniProtKB-KW"/>
</dbReference>
<dbReference type="SMART" id="SM00382">
    <property type="entry name" value="AAA"/>
    <property type="match status" value="2"/>
</dbReference>
<evidence type="ECO:0000256" key="2">
    <source>
        <dbReference type="ARBA" id="ARBA00022448"/>
    </source>
</evidence>
<dbReference type="Pfam" id="PF00005">
    <property type="entry name" value="ABC_tran"/>
    <property type="match status" value="2"/>
</dbReference>
<dbReference type="Pfam" id="PF08352">
    <property type="entry name" value="oligo_HPY"/>
    <property type="match status" value="2"/>
</dbReference>
<feature type="domain" description="ABC transporter" evidence="5">
    <location>
        <begin position="307"/>
        <end position="549"/>
    </location>
</feature>
<dbReference type="InterPro" id="IPR003593">
    <property type="entry name" value="AAA+_ATPase"/>
</dbReference>